<evidence type="ECO:0000256" key="7">
    <source>
        <dbReference type="SAM" id="MobiDB-lite"/>
    </source>
</evidence>
<proteinExistence type="inferred from homology"/>
<dbReference type="AlphaFoldDB" id="A0A2P5HP61"/>
<evidence type="ECO:0000256" key="6">
    <source>
        <dbReference type="RuleBase" id="RU361156"/>
    </source>
</evidence>
<evidence type="ECO:0000256" key="1">
    <source>
        <dbReference type="ARBA" id="ARBA00009431"/>
    </source>
</evidence>
<organism evidence="8 9">
    <name type="scientific">Diaporthe helianthi</name>
    <dbReference type="NCBI Taxonomy" id="158607"/>
    <lineage>
        <taxon>Eukaryota</taxon>
        <taxon>Fungi</taxon>
        <taxon>Dikarya</taxon>
        <taxon>Ascomycota</taxon>
        <taxon>Pezizomycotina</taxon>
        <taxon>Sordariomycetes</taxon>
        <taxon>Sordariomycetidae</taxon>
        <taxon>Diaporthales</taxon>
        <taxon>Diaporthaceae</taxon>
        <taxon>Diaporthe</taxon>
    </lineage>
</organism>
<feature type="region of interest" description="Disordered" evidence="7">
    <location>
        <begin position="498"/>
        <end position="531"/>
    </location>
</feature>
<keyword evidence="6" id="KW-0732">Signal</keyword>
<dbReference type="Gene3D" id="3.40.50.1820">
    <property type="entry name" value="alpha/beta hydrolase"/>
    <property type="match status" value="1"/>
</dbReference>
<name>A0A2P5HP61_DIAHE</name>
<keyword evidence="9" id="KW-1185">Reference proteome</keyword>
<dbReference type="STRING" id="158607.A0A2P5HP61"/>
<dbReference type="InParanoid" id="A0A2P5HP61"/>
<dbReference type="GO" id="GO:0004185">
    <property type="term" value="F:serine-type carboxypeptidase activity"/>
    <property type="evidence" value="ECO:0007669"/>
    <property type="project" value="UniProtKB-UniRule"/>
</dbReference>
<evidence type="ECO:0000256" key="2">
    <source>
        <dbReference type="ARBA" id="ARBA00022645"/>
    </source>
</evidence>
<keyword evidence="2 6" id="KW-0121">Carboxypeptidase</keyword>
<reference evidence="8" key="1">
    <citation type="submission" date="2017-09" db="EMBL/GenBank/DDBJ databases">
        <title>Polyketide synthases of a Diaporthe helianthi virulent isolate.</title>
        <authorList>
            <person name="Baroncelli R."/>
        </authorList>
    </citation>
    <scope>NUCLEOTIDE SEQUENCE [LARGE SCALE GENOMIC DNA]</scope>
    <source>
        <strain evidence="8">7/96</strain>
    </source>
</reference>
<evidence type="ECO:0000313" key="9">
    <source>
        <dbReference type="Proteomes" id="UP000094444"/>
    </source>
</evidence>
<evidence type="ECO:0000256" key="5">
    <source>
        <dbReference type="ARBA" id="ARBA00023180"/>
    </source>
</evidence>
<dbReference type="PANTHER" id="PTHR11802">
    <property type="entry name" value="SERINE PROTEASE FAMILY S10 SERINE CARBOXYPEPTIDASE"/>
    <property type="match status" value="1"/>
</dbReference>
<keyword evidence="5" id="KW-0325">Glycoprotein</keyword>
<dbReference type="EMBL" id="MAVT02001097">
    <property type="protein sequence ID" value="POS72054.1"/>
    <property type="molecule type" value="Genomic_DNA"/>
</dbReference>
<dbReference type="PRINTS" id="PR00724">
    <property type="entry name" value="CRBOXYPTASEC"/>
</dbReference>
<dbReference type="Proteomes" id="UP000094444">
    <property type="component" value="Unassembled WGS sequence"/>
</dbReference>
<dbReference type="InterPro" id="IPR001563">
    <property type="entry name" value="Peptidase_S10"/>
</dbReference>
<dbReference type="InterPro" id="IPR018202">
    <property type="entry name" value="Ser_caboxypep_ser_AS"/>
</dbReference>
<dbReference type="Pfam" id="PF00450">
    <property type="entry name" value="Peptidase_S10"/>
    <property type="match status" value="1"/>
</dbReference>
<dbReference type="PANTHER" id="PTHR11802:SF479">
    <property type="entry name" value="CARBOXYPEPTIDASE"/>
    <property type="match status" value="1"/>
</dbReference>
<evidence type="ECO:0000256" key="3">
    <source>
        <dbReference type="ARBA" id="ARBA00022670"/>
    </source>
</evidence>
<dbReference type="OrthoDB" id="443318at2759"/>
<feature type="chain" id="PRO_5015021522" description="Carboxypeptidase" evidence="6">
    <location>
        <begin position="20"/>
        <end position="531"/>
    </location>
</feature>
<sequence>MYWSQVFFLLAFSLNLAESSDNQDHGASWQFLNDKSSRFAVDGAKLPNVSFDIGESYAGLLPISESGPGLFFWFFPSTNHEAGDEIVIWLTGGPGCSSMLGLFNENGPFTWKPGTYLPVANPWGWNRLTHVVWIDQPVGTGYSVGTPTALNEFDVADQFAGFWSNFIDTFNTHNYSTYVTGESYGGMYCPYIARGLLHQGHNVSGMMIYDGEIRHQGIQIQIPTVPFVDYWGGLFPLNDSFRQSIHDQHQKCGYAHHIDTYLKFPPPEQQPAKIPGMTDDETDIIEGCDIYHSTINAVRLINPCFSYYDVSAGCPVPYDPLGFTGGLNYLPPSAPPAYFNRSDVKEALHAPSDVDWRLCKTGVFPSRDNSDPSAFFALPEIIEHTQNVILANGALDFGILTNGTLLAIQNMTWGGQLGFQQRPQDPMYVPYHANPDLGSTAGAGVMGTAHTERGLTFVSVARSGHMVPDFQPSVAFRQLEVLLGRVENLQSTVPFTTDVNATAQPSGGMGHGTGPPLDGGSAEKALKSAKP</sequence>
<comment type="similarity">
    <text evidence="1 6">Belongs to the peptidase S10 family.</text>
</comment>
<accession>A0A2P5HP61</accession>
<dbReference type="SUPFAM" id="SSF53474">
    <property type="entry name" value="alpha/beta-Hydrolases"/>
    <property type="match status" value="1"/>
</dbReference>
<evidence type="ECO:0000313" key="8">
    <source>
        <dbReference type="EMBL" id="POS72054.1"/>
    </source>
</evidence>
<dbReference type="EC" id="3.4.16.-" evidence="6"/>
<keyword evidence="4 6" id="KW-0378">Hydrolase</keyword>
<dbReference type="PROSITE" id="PS00131">
    <property type="entry name" value="CARBOXYPEPT_SER_SER"/>
    <property type="match status" value="1"/>
</dbReference>
<keyword evidence="3 6" id="KW-0645">Protease</keyword>
<dbReference type="GO" id="GO:0006508">
    <property type="term" value="P:proteolysis"/>
    <property type="evidence" value="ECO:0007669"/>
    <property type="project" value="UniProtKB-KW"/>
</dbReference>
<gene>
    <name evidence="8" type="ORF">DHEL01_v209553</name>
</gene>
<evidence type="ECO:0000256" key="4">
    <source>
        <dbReference type="ARBA" id="ARBA00022801"/>
    </source>
</evidence>
<comment type="caution">
    <text evidence="8">The sequence shown here is derived from an EMBL/GenBank/DDBJ whole genome shotgun (WGS) entry which is preliminary data.</text>
</comment>
<protein>
    <recommendedName>
        <fullName evidence="6">Carboxypeptidase</fullName>
        <ecNumber evidence="6">3.4.16.-</ecNumber>
    </recommendedName>
</protein>
<feature type="signal peptide" evidence="6">
    <location>
        <begin position="1"/>
        <end position="19"/>
    </location>
</feature>
<dbReference type="InterPro" id="IPR029058">
    <property type="entry name" value="AB_hydrolase_fold"/>
</dbReference>